<sequence length="135" mass="15628">MYPSLIMWVVEWFVLAKKTISYGKMKLLNNEASVFLAEAYAIPIALQKTSDERIRIYIDSESVLLALESSRIQSSIILDIKKKNIRKYKKFVEFYWVKAHIGIHGNELADVSAGNATKRETIDQIIKPSLWYFII</sequence>
<dbReference type="InterPro" id="IPR002156">
    <property type="entry name" value="RNaseH_domain"/>
</dbReference>
<gene>
    <name evidence="2" type="ORF">AVEN_267684_1</name>
</gene>
<dbReference type="SUPFAM" id="SSF53098">
    <property type="entry name" value="Ribonuclease H-like"/>
    <property type="match status" value="1"/>
</dbReference>
<reference evidence="2 3" key="1">
    <citation type="journal article" date="2019" name="Sci. Rep.">
        <title>Orb-weaving spider Araneus ventricosus genome elucidates the spidroin gene catalogue.</title>
        <authorList>
            <person name="Kono N."/>
            <person name="Nakamura H."/>
            <person name="Ohtoshi R."/>
            <person name="Moran D.A.P."/>
            <person name="Shinohara A."/>
            <person name="Yoshida Y."/>
            <person name="Fujiwara M."/>
            <person name="Mori M."/>
            <person name="Tomita M."/>
            <person name="Arakawa K."/>
        </authorList>
    </citation>
    <scope>NUCLEOTIDE SEQUENCE [LARGE SCALE GENOMIC DNA]</scope>
</reference>
<comment type="caution">
    <text evidence="2">The sequence shown here is derived from an EMBL/GenBank/DDBJ whole genome shotgun (WGS) entry which is preliminary data.</text>
</comment>
<dbReference type="InterPro" id="IPR012337">
    <property type="entry name" value="RNaseH-like_sf"/>
</dbReference>
<dbReference type="AlphaFoldDB" id="A0A4Y2N2X9"/>
<evidence type="ECO:0000259" key="1">
    <source>
        <dbReference type="PROSITE" id="PS50879"/>
    </source>
</evidence>
<evidence type="ECO:0000313" key="3">
    <source>
        <dbReference type="Proteomes" id="UP000499080"/>
    </source>
</evidence>
<name>A0A4Y2N2X9_ARAVE</name>
<dbReference type="Pfam" id="PF00075">
    <property type="entry name" value="RNase_H"/>
    <property type="match status" value="1"/>
</dbReference>
<dbReference type="OrthoDB" id="6515318at2759"/>
<evidence type="ECO:0000313" key="2">
    <source>
        <dbReference type="EMBL" id="GBN33303.1"/>
    </source>
</evidence>
<dbReference type="GO" id="GO:0004523">
    <property type="term" value="F:RNA-DNA hybrid ribonuclease activity"/>
    <property type="evidence" value="ECO:0007669"/>
    <property type="project" value="InterPro"/>
</dbReference>
<accession>A0A4Y2N2X9</accession>
<protein>
    <recommendedName>
        <fullName evidence="1">RNase H type-1 domain-containing protein</fullName>
    </recommendedName>
</protein>
<dbReference type="CDD" id="cd09276">
    <property type="entry name" value="Rnase_HI_RT_non_LTR"/>
    <property type="match status" value="1"/>
</dbReference>
<dbReference type="PROSITE" id="PS50879">
    <property type="entry name" value="RNASE_H_1"/>
    <property type="match status" value="1"/>
</dbReference>
<dbReference type="InterPro" id="IPR036397">
    <property type="entry name" value="RNaseH_sf"/>
</dbReference>
<dbReference type="EMBL" id="BGPR01008360">
    <property type="protein sequence ID" value="GBN33303.1"/>
    <property type="molecule type" value="Genomic_DNA"/>
</dbReference>
<feature type="domain" description="RNase H type-1" evidence="1">
    <location>
        <begin position="1"/>
        <end position="118"/>
    </location>
</feature>
<dbReference type="Gene3D" id="3.30.420.10">
    <property type="entry name" value="Ribonuclease H-like superfamily/Ribonuclease H"/>
    <property type="match status" value="1"/>
</dbReference>
<dbReference type="GO" id="GO:0003676">
    <property type="term" value="F:nucleic acid binding"/>
    <property type="evidence" value="ECO:0007669"/>
    <property type="project" value="InterPro"/>
</dbReference>
<proteinExistence type="predicted"/>
<organism evidence="2 3">
    <name type="scientific">Araneus ventricosus</name>
    <name type="common">Orbweaver spider</name>
    <name type="synonym">Epeira ventricosa</name>
    <dbReference type="NCBI Taxonomy" id="182803"/>
    <lineage>
        <taxon>Eukaryota</taxon>
        <taxon>Metazoa</taxon>
        <taxon>Ecdysozoa</taxon>
        <taxon>Arthropoda</taxon>
        <taxon>Chelicerata</taxon>
        <taxon>Arachnida</taxon>
        <taxon>Araneae</taxon>
        <taxon>Araneomorphae</taxon>
        <taxon>Entelegynae</taxon>
        <taxon>Araneoidea</taxon>
        <taxon>Araneidae</taxon>
        <taxon>Araneus</taxon>
    </lineage>
</organism>
<dbReference type="Proteomes" id="UP000499080">
    <property type="component" value="Unassembled WGS sequence"/>
</dbReference>
<keyword evidence="3" id="KW-1185">Reference proteome</keyword>